<evidence type="ECO:0000313" key="3">
    <source>
        <dbReference type="EMBL" id="PKV17500.1"/>
    </source>
</evidence>
<evidence type="ECO:0000313" key="2">
    <source>
        <dbReference type="EMBL" id="PKV13223.1"/>
    </source>
</evidence>
<feature type="region of interest" description="Disordered" evidence="1">
    <location>
        <begin position="1"/>
        <end position="51"/>
    </location>
</feature>
<reference evidence="4 5" key="1">
    <citation type="submission" date="2017-11" db="EMBL/GenBank/DDBJ databases">
        <title>Xanthomonas prunicola sp. nov., a novel pathogen that affects nectarine (Prunus persica var. nectarine) trees.</title>
        <authorList>
            <person name="Lopez M."/>
            <person name="Lopez-Soriano P."/>
            <person name="Garita-Cambronero J."/>
            <person name="Beltran C."/>
            <person name="Taghouti G."/>
            <person name="Portier P."/>
            <person name="Cubero J."/>
            <person name="Fischer-Le Saux M."/>
            <person name="Marco-Noales E."/>
        </authorList>
    </citation>
    <scope>NUCLEOTIDE SEQUENCE [LARGE SCALE GENOMIC DNA]</scope>
    <source>
        <strain evidence="2 4">CFBP8353</strain>
        <strain evidence="3 5">CFBP8354</strain>
    </source>
</reference>
<sequence>MGKQKASSCHASPNGTDAADDARIQRKNRFLQTRTAPLPPEDGSGGGGRSSARAAEIFAGDGAVSKPNPRFAAASRAEWPCATAIAVSQVSAAVPACGAWPQRA</sequence>
<name>A0A2N3RL69_9XANT</name>
<protein>
    <submittedName>
        <fullName evidence="2">Uncharacterized protein</fullName>
    </submittedName>
</protein>
<comment type="caution">
    <text evidence="2">The sequence shown here is derived from an EMBL/GenBank/DDBJ whole genome shotgun (WGS) entry which is preliminary data.</text>
</comment>
<evidence type="ECO:0000313" key="4">
    <source>
        <dbReference type="Proteomes" id="UP000233720"/>
    </source>
</evidence>
<gene>
    <name evidence="2" type="ORF">XpruCFBP8353_08185</name>
    <name evidence="3" type="ORF">XpruCFBP8354_08180</name>
</gene>
<dbReference type="AlphaFoldDB" id="A0A2N3RL69"/>
<dbReference type="EMBL" id="PHKW01000002">
    <property type="protein sequence ID" value="PKV17500.1"/>
    <property type="molecule type" value="Genomic_DNA"/>
</dbReference>
<keyword evidence="5" id="KW-1185">Reference proteome</keyword>
<organism evidence="2 4">
    <name type="scientific">Xanthomonas prunicola</name>
    <dbReference type="NCBI Taxonomy" id="2053930"/>
    <lineage>
        <taxon>Bacteria</taxon>
        <taxon>Pseudomonadati</taxon>
        <taxon>Pseudomonadota</taxon>
        <taxon>Gammaproteobacteria</taxon>
        <taxon>Lysobacterales</taxon>
        <taxon>Lysobacteraceae</taxon>
        <taxon>Xanthomonas</taxon>
    </lineage>
</organism>
<dbReference type="Proteomes" id="UP000233748">
    <property type="component" value="Unassembled WGS sequence"/>
</dbReference>
<dbReference type="Proteomes" id="UP000233720">
    <property type="component" value="Unassembled WGS sequence"/>
</dbReference>
<accession>A0A2N3RL69</accession>
<evidence type="ECO:0000256" key="1">
    <source>
        <dbReference type="SAM" id="MobiDB-lite"/>
    </source>
</evidence>
<dbReference type="EMBL" id="PHKV01000002">
    <property type="protein sequence ID" value="PKV13223.1"/>
    <property type="molecule type" value="Genomic_DNA"/>
</dbReference>
<proteinExistence type="predicted"/>
<evidence type="ECO:0000313" key="5">
    <source>
        <dbReference type="Proteomes" id="UP000233748"/>
    </source>
</evidence>
<feature type="compositionally biased region" description="Polar residues" evidence="1">
    <location>
        <begin position="1"/>
        <end position="15"/>
    </location>
</feature>